<dbReference type="Pfam" id="PF03601">
    <property type="entry name" value="Cons_hypoth698"/>
    <property type="match status" value="1"/>
</dbReference>
<evidence type="ECO:0000313" key="8">
    <source>
        <dbReference type="EMBL" id="RUP49777.1"/>
    </source>
</evidence>
<comment type="caution">
    <text evidence="8">The sequence shown here is derived from an EMBL/GenBank/DDBJ whole genome shotgun (WGS) entry which is preliminary data.</text>
</comment>
<feature type="transmembrane region" description="Helical" evidence="7">
    <location>
        <begin position="106"/>
        <end position="126"/>
    </location>
</feature>
<dbReference type="AlphaFoldDB" id="A0A433DG23"/>
<feature type="transmembrane region" description="Helical" evidence="7">
    <location>
        <begin position="138"/>
        <end position="155"/>
    </location>
</feature>
<feature type="compositionally biased region" description="Low complexity" evidence="6">
    <location>
        <begin position="19"/>
        <end position="28"/>
    </location>
</feature>
<feature type="transmembrane region" description="Helical" evidence="7">
    <location>
        <begin position="66"/>
        <end position="86"/>
    </location>
</feature>
<dbReference type="OrthoDB" id="2362862at2759"/>
<feature type="transmembrane region" description="Helical" evidence="7">
    <location>
        <begin position="337"/>
        <end position="356"/>
    </location>
</feature>
<accession>A0A433DG23</accession>
<dbReference type="PANTHER" id="PTHR30106:SF1">
    <property type="entry name" value="UPF0324 MEMBRANE PROTEIN FN0533"/>
    <property type="match status" value="1"/>
</dbReference>
<proteinExistence type="predicted"/>
<feature type="transmembrane region" description="Helical" evidence="7">
    <location>
        <begin position="362"/>
        <end position="387"/>
    </location>
</feature>
<sequence>MSTPLALSRRTSSTHVDTSSIRSDNSISSKKDSTVGGASSSSKSSPPPPAKRSLPWYLWWNAEDWWSCWIGLLIFGAVALIVPRGVAQPHFLPWSVNPFDTFADPGNWGLIVLFPAMGALVWLACASTLATAWRLYPLGYLVIFSLAFVSKWLAANKSLHNISLGDSVWAIVFGTLLRNFLSFKKTHHRSPLPPWLKVAQQTELYIAISLVLLWWVGCHANISTMWICFFCSIDMSVLRPLAPRAVFVSWPDTPTMFISIAFVGYKYLKIDLHNAIIMSGATFICGSSAAVALAASIGAPAKAEMPIAIISVFTIPSLLALPYIAKSIQISPKVAGAWFGGSVDSTGAVIAAASIYGDKDAINTAAVVKMMQNVLIGPLSVFVAYVWSHREISEAKKNEDRLIEMAAQDNAFAAGDAKEAEDMEAKKESAYVLLWKRFPKFVIGFILTAVFFNTLIPDADRTNVNEFCFTIGEWFSTMSFVNIGMGLQFFELRRDIVVVGKLCTLYLIAQLVDVVATGGLAWIAFDLF</sequence>
<evidence type="ECO:0000256" key="5">
    <source>
        <dbReference type="ARBA" id="ARBA00023136"/>
    </source>
</evidence>
<evidence type="ECO:0000256" key="7">
    <source>
        <dbReference type="SAM" id="Phobius"/>
    </source>
</evidence>
<keyword evidence="3 7" id="KW-0812">Transmembrane</keyword>
<gene>
    <name evidence="8" type="ORF">BC936DRAFT_141518</name>
</gene>
<feature type="transmembrane region" description="Helical" evidence="7">
    <location>
        <begin position="502"/>
        <end position="525"/>
    </location>
</feature>
<protein>
    <submittedName>
        <fullName evidence="8">Uncharacterized protein</fullName>
    </submittedName>
</protein>
<feature type="transmembrane region" description="Helical" evidence="7">
    <location>
        <begin position="275"/>
        <end position="299"/>
    </location>
</feature>
<feature type="transmembrane region" description="Helical" evidence="7">
    <location>
        <begin position="441"/>
        <end position="459"/>
    </location>
</feature>
<feature type="transmembrane region" description="Helical" evidence="7">
    <location>
        <begin position="204"/>
        <end position="227"/>
    </location>
</feature>
<feature type="transmembrane region" description="Helical" evidence="7">
    <location>
        <begin position="247"/>
        <end position="268"/>
    </location>
</feature>
<name>A0A433DG23_9FUNG</name>
<evidence type="ECO:0000256" key="2">
    <source>
        <dbReference type="ARBA" id="ARBA00022475"/>
    </source>
</evidence>
<feature type="transmembrane region" description="Helical" evidence="7">
    <location>
        <begin position="471"/>
        <end position="490"/>
    </location>
</feature>
<keyword evidence="2" id="KW-1003">Cell membrane</keyword>
<organism evidence="8 9">
    <name type="scientific">Jimgerdemannia flammicorona</name>
    <dbReference type="NCBI Taxonomy" id="994334"/>
    <lineage>
        <taxon>Eukaryota</taxon>
        <taxon>Fungi</taxon>
        <taxon>Fungi incertae sedis</taxon>
        <taxon>Mucoromycota</taxon>
        <taxon>Mucoromycotina</taxon>
        <taxon>Endogonomycetes</taxon>
        <taxon>Endogonales</taxon>
        <taxon>Endogonaceae</taxon>
        <taxon>Jimgerdemannia</taxon>
    </lineage>
</organism>
<dbReference type="PANTHER" id="PTHR30106">
    <property type="entry name" value="INNER MEMBRANE PROTEIN YEIH-RELATED"/>
    <property type="match status" value="1"/>
</dbReference>
<dbReference type="Proteomes" id="UP000268093">
    <property type="component" value="Unassembled WGS sequence"/>
</dbReference>
<feature type="transmembrane region" description="Helical" evidence="7">
    <location>
        <begin position="167"/>
        <end position="183"/>
    </location>
</feature>
<evidence type="ECO:0000256" key="6">
    <source>
        <dbReference type="SAM" id="MobiDB-lite"/>
    </source>
</evidence>
<dbReference type="InterPro" id="IPR018383">
    <property type="entry name" value="UPF0324_pro"/>
</dbReference>
<comment type="subcellular location">
    <subcellularLocation>
        <location evidence="1">Cell membrane</location>
        <topology evidence="1">Multi-pass membrane protein</topology>
    </subcellularLocation>
</comment>
<evidence type="ECO:0000256" key="3">
    <source>
        <dbReference type="ARBA" id="ARBA00022692"/>
    </source>
</evidence>
<evidence type="ECO:0000256" key="4">
    <source>
        <dbReference type="ARBA" id="ARBA00022989"/>
    </source>
</evidence>
<keyword evidence="9" id="KW-1185">Reference proteome</keyword>
<keyword evidence="5 7" id="KW-0472">Membrane</keyword>
<keyword evidence="4 7" id="KW-1133">Transmembrane helix</keyword>
<evidence type="ECO:0000313" key="9">
    <source>
        <dbReference type="Proteomes" id="UP000268093"/>
    </source>
</evidence>
<dbReference type="GO" id="GO:0005886">
    <property type="term" value="C:plasma membrane"/>
    <property type="evidence" value="ECO:0007669"/>
    <property type="project" value="UniProtKB-SubCell"/>
</dbReference>
<feature type="transmembrane region" description="Helical" evidence="7">
    <location>
        <begin position="305"/>
        <end position="325"/>
    </location>
</feature>
<feature type="compositionally biased region" description="Polar residues" evidence="6">
    <location>
        <begin position="1"/>
        <end position="18"/>
    </location>
</feature>
<reference evidence="8 9" key="1">
    <citation type="journal article" date="2018" name="New Phytol.">
        <title>Phylogenomics of Endogonaceae and evolution of mycorrhizas within Mucoromycota.</title>
        <authorList>
            <person name="Chang Y."/>
            <person name="Desiro A."/>
            <person name="Na H."/>
            <person name="Sandor L."/>
            <person name="Lipzen A."/>
            <person name="Clum A."/>
            <person name="Barry K."/>
            <person name="Grigoriev I.V."/>
            <person name="Martin F.M."/>
            <person name="Stajich J.E."/>
            <person name="Smith M.E."/>
            <person name="Bonito G."/>
            <person name="Spatafora J.W."/>
        </authorList>
    </citation>
    <scope>NUCLEOTIDE SEQUENCE [LARGE SCALE GENOMIC DNA]</scope>
    <source>
        <strain evidence="8 9">GMNB39</strain>
    </source>
</reference>
<feature type="region of interest" description="Disordered" evidence="6">
    <location>
        <begin position="1"/>
        <end position="51"/>
    </location>
</feature>
<dbReference type="EMBL" id="RBNI01001986">
    <property type="protein sequence ID" value="RUP49777.1"/>
    <property type="molecule type" value="Genomic_DNA"/>
</dbReference>
<evidence type="ECO:0000256" key="1">
    <source>
        <dbReference type="ARBA" id="ARBA00004651"/>
    </source>
</evidence>